<accession>A0A9N9BQR1</accession>
<dbReference type="AlphaFoldDB" id="A0A9N9BQR1"/>
<dbReference type="OrthoDB" id="2419521at2759"/>
<gene>
    <name evidence="1" type="ORF">DERYTH_LOCUS6256</name>
</gene>
<dbReference type="EMBL" id="CAJVPY010002787">
    <property type="protein sequence ID" value="CAG8572037.1"/>
    <property type="molecule type" value="Genomic_DNA"/>
</dbReference>
<proteinExistence type="predicted"/>
<name>A0A9N9BQR1_9GLOM</name>
<keyword evidence="2" id="KW-1185">Reference proteome</keyword>
<evidence type="ECO:0000313" key="1">
    <source>
        <dbReference type="EMBL" id="CAG8572037.1"/>
    </source>
</evidence>
<sequence length="151" mass="18309">MKIQYATQYKKKLEFTNNYLAHLSHAQKEHDYYNINIKNAVDDSKYNQNIISFQESFKTFNATMHITYDWAQNTNYIIDDAEMPNNVSTINRSTSINFNFAQYFLDREGFQYYNFKIYFEAFKKLLNIQKYYHFYFTSQNPGVVFYKDDLE</sequence>
<dbReference type="Proteomes" id="UP000789405">
    <property type="component" value="Unassembled WGS sequence"/>
</dbReference>
<organism evidence="1 2">
    <name type="scientific">Dentiscutata erythropus</name>
    <dbReference type="NCBI Taxonomy" id="1348616"/>
    <lineage>
        <taxon>Eukaryota</taxon>
        <taxon>Fungi</taxon>
        <taxon>Fungi incertae sedis</taxon>
        <taxon>Mucoromycota</taxon>
        <taxon>Glomeromycotina</taxon>
        <taxon>Glomeromycetes</taxon>
        <taxon>Diversisporales</taxon>
        <taxon>Gigasporaceae</taxon>
        <taxon>Dentiscutata</taxon>
    </lineage>
</organism>
<protein>
    <submittedName>
        <fullName evidence="1">17505_t:CDS:1</fullName>
    </submittedName>
</protein>
<reference evidence="1" key="1">
    <citation type="submission" date="2021-06" db="EMBL/GenBank/DDBJ databases">
        <authorList>
            <person name="Kallberg Y."/>
            <person name="Tangrot J."/>
            <person name="Rosling A."/>
        </authorList>
    </citation>
    <scope>NUCLEOTIDE SEQUENCE</scope>
    <source>
        <strain evidence="1">MA453B</strain>
    </source>
</reference>
<comment type="caution">
    <text evidence="1">The sequence shown here is derived from an EMBL/GenBank/DDBJ whole genome shotgun (WGS) entry which is preliminary data.</text>
</comment>
<evidence type="ECO:0000313" key="2">
    <source>
        <dbReference type="Proteomes" id="UP000789405"/>
    </source>
</evidence>